<dbReference type="GO" id="GO:0008474">
    <property type="term" value="F:palmitoyl-(protein) hydrolase activity"/>
    <property type="evidence" value="ECO:0007669"/>
    <property type="project" value="TreeGrafter"/>
</dbReference>
<gene>
    <name evidence="4" type="ORF">DB88DRAFT_543735</name>
</gene>
<sequence length="278" mass="29924">MPDLNLRPVQSSQTSSASSSKPIPAPSILKPWQFSYASSPDGKDLNLLIMFHGLGDTKEPFANLGRQLNLPSTAVLSLQAPDPIPLMETPCWSWYNTFTPLFEPLPNPNPSTALPPLRALLSTLTSPEIGWDLTQIHLFGFGQGGTIALELALDIGKRPIPPAASSGGSTHPTSLPGKRLGSVVSICAGLISFPSSSLDLETPVAMFTRVQAKSQVGQKMLSAVQRAFKHVEVVQAPGGGEAMPRGKDEWQGIMKFWGQVLAREETWKGEGEVYEVVK</sequence>
<keyword evidence="5" id="KW-1185">Reference proteome</keyword>
<proteinExistence type="inferred from homology"/>
<evidence type="ECO:0000259" key="3">
    <source>
        <dbReference type="Pfam" id="PF02230"/>
    </source>
</evidence>
<dbReference type="InterPro" id="IPR050565">
    <property type="entry name" value="LYPA1-2/EST-like"/>
</dbReference>
<dbReference type="GO" id="GO:0005737">
    <property type="term" value="C:cytoplasm"/>
    <property type="evidence" value="ECO:0007669"/>
    <property type="project" value="TreeGrafter"/>
</dbReference>
<dbReference type="EMBL" id="JAODAN010000001">
    <property type="protein sequence ID" value="KAK1927291.1"/>
    <property type="molecule type" value="Genomic_DNA"/>
</dbReference>
<evidence type="ECO:0000313" key="5">
    <source>
        <dbReference type="Proteomes" id="UP001182556"/>
    </source>
</evidence>
<feature type="region of interest" description="Disordered" evidence="2">
    <location>
        <begin position="1"/>
        <end position="23"/>
    </location>
</feature>
<evidence type="ECO:0000313" key="4">
    <source>
        <dbReference type="EMBL" id="KAK1927291.1"/>
    </source>
</evidence>
<dbReference type="PANTHER" id="PTHR10655:SF67">
    <property type="entry name" value="PHOSPHOLIPASE_CARBOXYLESTERASE SUPERFAMILY (AFU_ORTHOLOGUE AFUA_5G09340)"/>
    <property type="match status" value="1"/>
</dbReference>
<organism evidence="4 5">
    <name type="scientific">Papiliotrema laurentii</name>
    <name type="common">Cryptococcus laurentii</name>
    <dbReference type="NCBI Taxonomy" id="5418"/>
    <lineage>
        <taxon>Eukaryota</taxon>
        <taxon>Fungi</taxon>
        <taxon>Dikarya</taxon>
        <taxon>Basidiomycota</taxon>
        <taxon>Agaricomycotina</taxon>
        <taxon>Tremellomycetes</taxon>
        <taxon>Tremellales</taxon>
        <taxon>Rhynchogastremaceae</taxon>
        <taxon>Papiliotrema</taxon>
    </lineage>
</organism>
<feature type="compositionally biased region" description="Low complexity" evidence="2">
    <location>
        <begin position="10"/>
        <end position="23"/>
    </location>
</feature>
<dbReference type="InterPro" id="IPR003140">
    <property type="entry name" value="PLipase/COase/thioEstase"/>
</dbReference>
<reference evidence="4" key="1">
    <citation type="submission" date="2023-02" db="EMBL/GenBank/DDBJ databases">
        <title>Identification and recombinant expression of a fungal hydrolase from Papiliotrema laurentii that hydrolyzes apple cutin and clears colloidal polyester polyurethane.</title>
        <authorList>
            <consortium name="DOE Joint Genome Institute"/>
            <person name="Roman V.A."/>
            <person name="Bojanowski C."/>
            <person name="Crable B.R."/>
            <person name="Wagner D.N."/>
            <person name="Hung C.S."/>
            <person name="Nadeau L.J."/>
            <person name="Schratz L."/>
            <person name="Haridas S."/>
            <person name="Pangilinan J."/>
            <person name="Lipzen A."/>
            <person name="Na H."/>
            <person name="Yan M."/>
            <person name="Ng V."/>
            <person name="Grigoriev I.V."/>
            <person name="Spatafora J.W."/>
            <person name="Barlow D."/>
            <person name="Biffinger J."/>
            <person name="Kelley-Loughnane N."/>
            <person name="Varaljay V.A."/>
            <person name="Crookes-Goodson W.J."/>
        </authorList>
    </citation>
    <scope>NUCLEOTIDE SEQUENCE</scope>
    <source>
        <strain evidence="4">5307AH</strain>
    </source>
</reference>
<dbReference type="GO" id="GO:0052689">
    <property type="term" value="F:carboxylic ester hydrolase activity"/>
    <property type="evidence" value="ECO:0007669"/>
    <property type="project" value="TreeGrafter"/>
</dbReference>
<dbReference type="InterPro" id="IPR029058">
    <property type="entry name" value="AB_hydrolase_fold"/>
</dbReference>
<dbReference type="Gene3D" id="3.40.50.1820">
    <property type="entry name" value="alpha/beta hydrolase"/>
    <property type="match status" value="1"/>
</dbReference>
<protein>
    <recommendedName>
        <fullName evidence="3">Phospholipase/carboxylesterase/thioesterase domain-containing protein</fullName>
    </recommendedName>
</protein>
<dbReference type="Proteomes" id="UP001182556">
    <property type="component" value="Unassembled WGS sequence"/>
</dbReference>
<evidence type="ECO:0000256" key="2">
    <source>
        <dbReference type="SAM" id="MobiDB-lite"/>
    </source>
</evidence>
<dbReference type="SUPFAM" id="SSF53474">
    <property type="entry name" value="alpha/beta-Hydrolases"/>
    <property type="match status" value="1"/>
</dbReference>
<dbReference type="Pfam" id="PF02230">
    <property type="entry name" value="Abhydrolase_2"/>
    <property type="match status" value="1"/>
</dbReference>
<feature type="domain" description="Phospholipase/carboxylesterase/thioesterase" evidence="3">
    <location>
        <begin position="39"/>
        <end position="167"/>
    </location>
</feature>
<name>A0AAD9L8K9_PAPLA</name>
<comment type="similarity">
    <text evidence="1">Belongs to the AB hydrolase superfamily. AB hydrolase 2 family.</text>
</comment>
<comment type="caution">
    <text evidence="4">The sequence shown here is derived from an EMBL/GenBank/DDBJ whole genome shotgun (WGS) entry which is preliminary data.</text>
</comment>
<evidence type="ECO:0000256" key="1">
    <source>
        <dbReference type="ARBA" id="ARBA00006499"/>
    </source>
</evidence>
<dbReference type="AlphaFoldDB" id="A0AAD9L8K9"/>
<dbReference type="PANTHER" id="PTHR10655">
    <property type="entry name" value="LYSOPHOSPHOLIPASE-RELATED"/>
    <property type="match status" value="1"/>
</dbReference>
<accession>A0AAD9L8K9</accession>